<accession>A0A7K0CG14</accession>
<evidence type="ECO:0000259" key="2">
    <source>
        <dbReference type="Pfam" id="PF00149"/>
    </source>
</evidence>
<gene>
    <name evidence="4" type="primary">cpdA_1</name>
    <name evidence="4" type="ORF">SRB5_25400</name>
</gene>
<dbReference type="Proteomes" id="UP000466345">
    <property type="component" value="Unassembled WGS sequence"/>
</dbReference>
<dbReference type="InterPro" id="IPR029052">
    <property type="entry name" value="Metallo-depent_PP-like"/>
</dbReference>
<feature type="domain" description="Phosphodiester glycosidase" evidence="3">
    <location>
        <begin position="225"/>
        <end position="401"/>
    </location>
</feature>
<dbReference type="InterPro" id="IPR004843">
    <property type="entry name" value="Calcineurin-like_PHP"/>
</dbReference>
<feature type="signal peptide" evidence="1">
    <location>
        <begin position="1"/>
        <end position="33"/>
    </location>
</feature>
<evidence type="ECO:0000313" key="4">
    <source>
        <dbReference type="EMBL" id="MQY12407.1"/>
    </source>
</evidence>
<protein>
    <submittedName>
        <fullName evidence="4">3',5'-cyclic adenosine monophosphate phosphodiesterase CpdA</fullName>
        <ecNumber evidence="4">3.1.4.53</ecNumber>
    </submittedName>
</protein>
<dbReference type="EC" id="3.1.4.53" evidence="4"/>
<dbReference type="InterPro" id="IPR018711">
    <property type="entry name" value="NAGPA"/>
</dbReference>
<dbReference type="AlphaFoldDB" id="A0A7K0CG14"/>
<dbReference type="Pfam" id="PF00149">
    <property type="entry name" value="Metallophos"/>
    <property type="match status" value="1"/>
</dbReference>
<keyword evidence="1" id="KW-0732">Signal</keyword>
<comment type="caution">
    <text evidence="4">The sequence shown here is derived from an EMBL/GenBank/DDBJ whole genome shotgun (WGS) entry which is preliminary data.</text>
</comment>
<keyword evidence="5" id="KW-1185">Reference proteome</keyword>
<dbReference type="Gene3D" id="3.60.21.10">
    <property type="match status" value="1"/>
</dbReference>
<dbReference type="PANTHER" id="PTHR40446">
    <property type="entry name" value="N-ACETYLGLUCOSAMINE-1-PHOSPHODIESTER ALPHA-N-ACETYLGLUCOSAMINIDASE"/>
    <property type="match status" value="1"/>
</dbReference>
<dbReference type="EMBL" id="WEGJ01000006">
    <property type="protein sequence ID" value="MQY12407.1"/>
    <property type="molecule type" value="Genomic_DNA"/>
</dbReference>
<feature type="domain" description="Calcineurin-like phosphoesterase" evidence="2">
    <location>
        <begin position="781"/>
        <end position="939"/>
    </location>
</feature>
<sequence>MLGTNRRGRFHGSRTALMATAAALAFATTPALADGVPQDPVTPTAIADNDGMDLGSTSRPIAPGVELTSFDRLESDKWLRADALSVDLGGSARVDYLADDVSGRKTVADLVKTHDAGEGRRTVAAINADFFDINETGAPLGPGIAGGQVTHSPSAGAEEAVGIDADSAGRLLKLYFEGTVTLPDGPHELASFNAANVPGGGIGMYTAHWGTADRALTVDGAARTTEVTVRGGVVTAVATAPGTGAIPEDTTVLLGRDAGADVLARLTPGDAVRTEYRPVTDGGDVPRTVVGGRGVLVLDGVAQNWEGRPNNPAAARTAVGFSQDGRTMHVLTVDGRSGDTGGVTLTELALMMKQLGAYSALNLDGGGSSTLVAREPGSDTPQLENTPSDGFERVVPNGLAITAPDGTGDLTGFWVETAADPAKAPSADQVPGGHPERVFPGLHRALTAAGYDETYGPADGTPAYWTSSEPRSGTVGADGVFTAREHGGPTQLTAHRGTAKGATTLTVLDRLARIRPTNDRVGLKDAADRTGFGFTGFDASGHSAPIDPADVDLSYDASLITVTPDPAAGGFTVRAATPDALATRVTATVQGHSTVLAVTAGLYEQDVATFDDAAQWTYTTARATGAIAPTADAHEGTGLRMTYDFTQSTATRAIYALPPAQIAVPGQPKSFGLWVKSDGKGAWPSLQLTDGAGVTQILRAPYLTEPGWQQLTFEVPQGITYPLKVVRFYIAETVPAHQYASEIVIDGLTAQTPPAVDLPPAPAVADPLIGTGTDVQGRDWRFAVMSDAQFVARDPDSDIVRAARRTLREIKAQHPDFVVVNGDLVDEGSPADLDLAHRVLDEELGGELPWYYVPGNHEVMGGTIENFVSEFGPAQRTFDHKGTRFITLDTSRLTVRGGGWAQLKELRAQLDAAAADPAVRSVTVIEHVPPRDPTPQKGSQLNDRKEAALMEDWLGDFRRTTGKGVLFVGSHVGTFHAEHVDGVPYFINGNSGKNPATPPAEGGFSGWSLIGVDAVSPGEQNAARLKPWTGGPDWVTVQTRPHVDGLTLNAPAELGAGEEAAVTASVTQSIGATTRQVPVAWPVSGDWTGTPNLWIGAPSHAPDGAVAAYDPATGVLTGLRPGTGTLTVTVNGVPQASPVTVS</sequence>
<dbReference type="GO" id="GO:0004115">
    <property type="term" value="F:3',5'-cyclic-AMP phosphodiesterase activity"/>
    <property type="evidence" value="ECO:0007669"/>
    <property type="project" value="UniProtKB-EC"/>
</dbReference>
<feature type="chain" id="PRO_5029905273" evidence="1">
    <location>
        <begin position="34"/>
        <end position="1142"/>
    </location>
</feature>
<proteinExistence type="predicted"/>
<evidence type="ECO:0000256" key="1">
    <source>
        <dbReference type="SAM" id="SignalP"/>
    </source>
</evidence>
<dbReference type="Pfam" id="PF09992">
    <property type="entry name" value="NAGPA"/>
    <property type="match status" value="1"/>
</dbReference>
<name>A0A7K0CG14_9ACTN</name>
<organism evidence="4 5">
    <name type="scientific">Streptomyces smaragdinus</name>
    <dbReference type="NCBI Taxonomy" id="2585196"/>
    <lineage>
        <taxon>Bacteria</taxon>
        <taxon>Bacillati</taxon>
        <taxon>Actinomycetota</taxon>
        <taxon>Actinomycetes</taxon>
        <taxon>Kitasatosporales</taxon>
        <taxon>Streptomycetaceae</taxon>
        <taxon>Streptomyces</taxon>
    </lineage>
</organism>
<reference evidence="4 5" key="1">
    <citation type="submission" date="2019-10" db="EMBL/GenBank/DDBJ databases">
        <title>Streptomyces smaragdinus sp. nov. and Streptomyces fabii sp. nov., isolated from the gut of fungus growing-termite Macrotermes natalensis.</title>
        <authorList>
            <person name="Schwitalla J."/>
            <person name="Benndorf R."/>
            <person name="Martin K."/>
            <person name="De Beer W."/>
            <person name="Kaster A.-K."/>
            <person name="Vollmers J."/>
            <person name="Poulsen M."/>
            <person name="Beemelmanns C."/>
        </authorList>
    </citation>
    <scope>NUCLEOTIDE SEQUENCE [LARGE SCALE GENOMIC DNA]</scope>
    <source>
        <strain evidence="4 5">RB5</strain>
    </source>
</reference>
<evidence type="ECO:0000313" key="5">
    <source>
        <dbReference type="Proteomes" id="UP000466345"/>
    </source>
</evidence>
<dbReference type="SUPFAM" id="SSF56300">
    <property type="entry name" value="Metallo-dependent phosphatases"/>
    <property type="match status" value="1"/>
</dbReference>
<dbReference type="PANTHER" id="PTHR40446:SF2">
    <property type="entry name" value="N-ACETYLGLUCOSAMINE-1-PHOSPHODIESTER ALPHA-N-ACETYLGLUCOSAMINIDASE"/>
    <property type="match status" value="1"/>
</dbReference>
<keyword evidence="4" id="KW-0378">Hydrolase</keyword>
<evidence type="ECO:0000259" key="3">
    <source>
        <dbReference type="Pfam" id="PF09992"/>
    </source>
</evidence>